<sequence length="178" mass="18251">MPGAVGGSRAPADSSERPAARPGGRGNVGDRGELPGRRQPRSFEARRAGKPHGDGWAGAGRSALTRSPAARADGGRLKEGASLPPPAAGGRFRSLPLPLRSGAPRAPSQRARGAPAPCRSRCVIGRRRFLSTSTGLGDTGGRWGLPLPLKTLGLSVGRAFIPHPTLCRPSPGEAPLAL</sequence>
<reference evidence="2" key="1">
    <citation type="submission" date="2003-07" db="EMBL/GenBank/DDBJ databases">
        <title>NEDO human cDNA sequencing project.</title>
        <authorList>
            <person name="Tanigami A."/>
            <person name="Fujiwara T."/>
            <person name="Shibahara T."/>
            <person name="Goto Y."/>
            <person name="Hirao M."/>
            <person name="Shimizu F."/>
            <person name="Wakebe H."/>
            <person name="Ono T."/>
            <person name="Hishigaki H."/>
            <person name="Watanabe T."/>
            <person name="Ozaki K."/>
            <person name="Sugiyama T."/>
            <person name="Irie R."/>
            <person name="Otsuki T."/>
            <person name="Sato H."/>
            <person name="Wakamatsu A."/>
            <person name="Ishii S."/>
            <person name="Yamamoto J."/>
            <person name="Isono Y."/>
            <person name="Kawai-Hio Y."/>
            <person name="Saito K."/>
            <person name="Nishikawa T."/>
            <person name="Kimura K."/>
            <person name="Yamashita H."/>
            <person name="Matsuo K."/>
            <person name="Nakamura Y."/>
            <person name="Sekine M."/>
            <person name="Kikuchi H."/>
            <person name="Kanda K."/>
            <person name="Wagatsuma M."/>
            <person name="Murakawa K."/>
            <person name="Kanehori K."/>
            <person name="Takahashi-Fujii A."/>
            <person name="Oshima A."/>
            <person name="Sugiyama A."/>
            <person name="Kawakami B."/>
            <person name="Suzuki Y."/>
            <person name="Sugano S."/>
            <person name="Nagahari K."/>
            <person name="Masuho Y."/>
            <person name="Nagai K."/>
            <person name="Isogai T."/>
        </authorList>
    </citation>
    <scope>NUCLEOTIDE SEQUENCE</scope>
    <source>
        <tissue evidence="2">Hippocampus</tissue>
    </source>
</reference>
<organism evidence="2">
    <name type="scientific">Homo sapiens</name>
    <name type="common">Human</name>
    <dbReference type="NCBI Taxonomy" id="9606"/>
    <lineage>
        <taxon>Eukaryota</taxon>
        <taxon>Metazoa</taxon>
        <taxon>Chordata</taxon>
        <taxon>Craniata</taxon>
        <taxon>Vertebrata</taxon>
        <taxon>Euteleostomi</taxon>
        <taxon>Mammalia</taxon>
        <taxon>Eutheria</taxon>
        <taxon>Euarchontoglires</taxon>
        <taxon>Primates</taxon>
        <taxon>Haplorrhini</taxon>
        <taxon>Catarrhini</taxon>
        <taxon>Hominidae</taxon>
        <taxon>Homo</taxon>
    </lineage>
</organism>
<evidence type="ECO:0000313" key="2">
    <source>
        <dbReference type="EMBL" id="BAC86874.1"/>
    </source>
</evidence>
<feature type="region of interest" description="Disordered" evidence="1">
    <location>
        <begin position="1"/>
        <end position="117"/>
    </location>
</feature>
<evidence type="ECO:0000256" key="1">
    <source>
        <dbReference type="SAM" id="MobiDB-lite"/>
    </source>
</evidence>
<dbReference type="EMBL" id="AK127183">
    <property type="protein sequence ID" value="BAC86874.1"/>
    <property type="molecule type" value="mRNA"/>
</dbReference>
<accession>Q6ZSS2</accession>
<protein>
    <submittedName>
        <fullName evidence="2">cDNA FLJ45248 fis, clone BRHIP2006819</fullName>
    </submittedName>
</protein>
<proteinExistence type="evidence at transcript level"/>
<feature type="compositionally biased region" description="Basic and acidic residues" evidence="1">
    <location>
        <begin position="28"/>
        <end position="53"/>
    </location>
</feature>
<name>Q6ZSS2_HUMAN</name>
<dbReference type="AlphaFoldDB" id="Q6ZSS2"/>